<comment type="caution">
    <text evidence="1">The sequence shown here is derived from an EMBL/GenBank/DDBJ whole genome shotgun (WGS) entry which is preliminary data.</text>
</comment>
<name>A0A918D510_9ACTN</name>
<gene>
    <name evidence="1" type="ORF">GCM10011579_041220</name>
</gene>
<evidence type="ECO:0000313" key="2">
    <source>
        <dbReference type="Proteomes" id="UP000600365"/>
    </source>
</evidence>
<dbReference type="Proteomes" id="UP000600365">
    <property type="component" value="Unassembled WGS sequence"/>
</dbReference>
<sequence>MASDALTHGAFLSWGNGSCRSWGVGAAAKRAGGAAPARFCSLVAAAAKRVAKVRTTETEGGDGTHRETTVDRLEFAADGTILPVVPTLGSIRPVRTDRS</sequence>
<evidence type="ECO:0000313" key="1">
    <source>
        <dbReference type="EMBL" id="GGN68095.1"/>
    </source>
</evidence>
<dbReference type="AlphaFoldDB" id="A0A918D510"/>
<accession>A0A918D510</accession>
<dbReference type="EMBL" id="BMMM01000007">
    <property type="protein sequence ID" value="GGN68095.1"/>
    <property type="molecule type" value="Genomic_DNA"/>
</dbReference>
<proteinExistence type="predicted"/>
<keyword evidence="2" id="KW-1185">Reference proteome</keyword>
<protein>
    <submittedName>
        <fullName evidence="1">Uncharacterized protein</fullName>
    </submittedName>
</protein>
<reference evidence="1 2" key="1">
    <citation type="journal article" date="2014" name="Int. J. Syst. Evol. Microbiol.">
        <title>Complete genome sequence of Corynebacterium casei LMG S-19264T (=DSM 44701T), isolated from a smear-ripened cheese.</title>
        <authorList>
            <consortium name="US DOE Joint Genome Institute (JGI-PGF)"/>
            <person name="Walter F."/>
            <person name="Albersmeier A."/>
            <person name="Kalinowski J."/>
            <person name="Ruckert C."/>
        </authorList>
    </citation>
    <scope>NUCLEOTIDE SEQUENCE [LARGE SCALE GENOMIC DNA]</scope>
    <source>
        <strain evidence="1 2">CGMCC 4.7111</strain>
    </source>
</reference>
<organism evidence="1 2">
    <name type="scientific">Streptomyces albiflavescens</name>
    <dbReference type="NCBI Taxonomy" id="1623582"/>
    <lineage>
        <taxon>Bacteria</taxon>
        <taxon>Bacillati</taxon>
        <taxon>Actinomycetota</taxon>
        <taxon>Actinomycetes</taxon>
        <taxon>Kitasatosporales</taxon>
        <taxon>Streptomycetaceae</taxon>
        <taxon>Streptomyces</taxon>
    </lineage>
</organism>